<keyword evidence="2" id="KW-1185">Reference proteome</keyword>
<evidence type="ECO:0000313" key="1">
    <source>
        <dbReference type="EMBL" id="UOQ83663.1"/>
    </source>
</evidence>
<dbReference type="Proteomes" id="UP000831537">
    <property type="component" value="Chromosome"/>
</dbReference>
<dbReference type="EMBL" id="CP095071">
    <property type="protein sequence ID" value="UOQ83663.1"/>
    <property type="molecule type" value="Genomic_DNA"/>
</dbReference>
<evidence type="ECO:0000313" key="2">
    <source>
        <dbReference type="Proteomes" id="UP000831537"/>
    </source>
</evidence>
<name>A0ABY4GH55_9BACI</name>
<reference evidence="1 2" key="1">
    <citation type="submission" date="2022-04" db="EMBL/GenBank/DDBJ databases">
        <title>Gracilibacillus sp. isolated from saltern.</title>
        <authorList>
            <person name="Won M."/>
            <person name="Lee C.-M."/>
            <person name="Woen H.-Y."/>
            <person name="Kwon S.-W."/>
        </authorList>
    </citation>
    <scope>NUCLEOTIDE SEQUENCE [LARGE SCALE GENOMIC DNA]</scope>
    <source>
        <strain evidence="1 2">SSPM10-3</strain>
    </source>
</reference>
<accession>A0ABY4GH55</accession>
<dbReference type="RefSeq" id="WP_244740725.1">
    <property type="nucleotide sequence ID" value="NZ_CP095071.1"/>
</dbReference>
<protein>
    <submittedName>
        <fullName evidence="1">Uncharacterized protein</fullName>
    </submittedName>
</protein>
<sequence>MLTEEDKNMIQLLTHIKTLHQKAYDGDDASGNALHQLYWKPHEVISPTMHC</sequence>
<gene>
    <name evidence="1" type="ORF">MUN87_12950</name>
</gene>
<organism evidence="1 2">
    <name type="scientific">Gracilibacillus salinarum</name>
    <dbReference type="NCBI Taxonomy" id="2932255"/>
    <lineage>
        <taxon>Bacteria</taxon>
        <taxon>Bacillati</taxon>
        <taxon>Bacillota</taxon>
        <taxon>Bacilli</taxon>
        <taxon>Bacillales</taxon>
        <taxon>Bacillaceae</taxon>
        <taxon>Gracilibacillus</taxon>
    </lineage>
</organism>
<proteinExistence type="predicted"/>